<dbReference type="InterPro" id="IPR002893">
    <property type="entry name" value="Znf_MYND"/>
</dbReference>
<evidence type="ECO:0000256" key="1">
    <source>
        <dbReference type="ARBA" id="ARBA00022723"/>
    </source>
</evidence>
<dbReference type="Proteomes" id="UP000756346">
    <property type="component" value="Unassembled WGS sequence"/>
</dbReference>
<evidence type="ECO:0000256" key="2">
    <source>
        <dbReference type="ARBA" id="ARBA00022771"/>
    </source>
</evidence>
<sequence>LPRCGRCSTLYCSRDCQAQHWPEHKRECSRSRIFDRSQATSANQGPIQDVVDPFSRLDRGTYLHDRPEQDVYRLLIDTYRLRMDDNEKFEDFREVDSIYAAKDNDGQKGFFLPSWWTAESRTACEGLGSTRGEWCLLDKVSKDGIATRYGDGRFPMQLRMLGEVIYGRGVMGADGAGMRKMLASQEAGRGPLYSSMIDASK</sequence>
<gene>
    <name evidence="5" type="ORF">B0I36DRAFT_245927</name>
</gene>
<accession>A0A9P9BNY8</accession>
<dbReference type="RefSeq" id="XP_046011022.1">
    <property type="nucleotide sequence ID" value="XM_046150194.1"/>
</dbReference>
<keyword evidence="6" id="KW-1185">Reference proteome</keyword>
<dbReference type="AlphaFoldDB" id="A0A9P9BNY8"/>
<evidence type="ECO:0000256" key="3">
    <source>
        <dbReference type="ARBA" id="ARBA00022833"/>
    </source>
</evidence>
<feature type="non-terminal residue" evidence="5">
    <location>
        <position position="1"/>
    </location>
</feature>
<organism evidence="5 6">
    <name type="scientific">Microdochium trichocladiopsis</name>
    <dbReference type="NCBI Taxonomy" id="1682393"/>
    <lineage>
        <taxon>Eukaryota</taxon>
        <taxon>Fungi</taxon>
        <taxon>Dikarya</taxon>
        <taxon>Ascomycota</taxon>
        <taxon>Pezizomycotina</taxon>
        <taxon>Sordariomycetes</taxon>
        <taxon>Xylariomycetidae</taxon>
        <taxon>Xylariales</taxon>
        <taxon>Microdochiaceae</taxon>
        <taxon>Microdochium</taxon>
    </lineage>
</organism>
<reference evidence="5" key="1">
    <citation type="journal article" date="2021" name="Nat. Commun.">
        <title>Genetic determinants of endophytism in the Arabidopsis root mycobiome.</title>
        <authorList>
            <person name="Mesny F."/>
            <person name="Miyauchi S."/>
            <person name="Thiergart T."/>
            <person name="Pickel B."/>
            <person name="Atanasova L."/>
            <person name="Karlsson M."/>
            <person name="Huettel B."/>
            <person name="Barry K.W."/>
            <person name="Haridas S."/>
            <person name="Chen C."/>
            <person name="Bauer D."/>
            <person name="Andreopoulos W."/>
            <person name="Pangilinan J."/>
            <person name="LaButti K."/>
            <person name="Riley R."/>
            <person name="Lipzen A."/>
            <person name="Clum A."/>
            <person name="Drula E."/>
            <person name="Henrissat B."/>
            <person name="Kohler A."/>
            <person name="Grigoriev I.V."/>
            <person name="Martin F.M."/>
            <person name="Hacquard S."/>
        </authorList>
    </citation>
    <scope>NUCLEOTIDE SEQUENCE</scope>
    <source>
        <strain evidence="5">MPI-CAGE-CH-0230</strain>
    </source>
</reference>
<keyword evidence="1" id="KW-0479">Metal-binding</keyword>
<keyword evidence="2" id="KW-0863">Zinc-finger</keyword>
<feature type="domain" description="MYND-type" evidence="4">
    <location>
        <begin position="3"/>
        <end position="28"/>
    </location>
</feature>
<dbReference type="GeneID" id="70179740"/>
<evidence type="ECO:0000259" key="4">
    <source>
        <dbReference type="Pfam" id="PF01753"/>
    </source>
</evidence>
<dbReference type="OrthoDB" id="432970at2759"/>
<proteinExistence type="predicted"/>
<name>A0A9P9BNY8_9PEZI</name>
<dbReference type="Gene3D" id="6.10.140.2220">
    <property type="match status" value="1"/>
</dbReference>
<evidence type="ECO:0000313" key="6">
    <source>
        <dbReference type="Proteomes" id="UP000756346"/>
    </source>
</evidence>
<evidence type="ECO:0000313" key="5">
    <source>
        <dbReference type="EMBL" id="KAH7028734.1"/>
    </source>
</evidence>
<protein>
    <recommendedName>
        <fullName evidence="4">MYND-type domain-containing protein</fullName>
    </recommendedName>
</protein>
<dbReference type="SUPFAM" id="SSF144232">
    <property type="entry name" value="HIT/MYND zinc finger-like"/>
    <property type="match status" value="1"/>
</dbReference>
<dbReference type="GO" id="GO:0008270">
    <property type="term" value="F:zinc ion binding"/>
    <property type="evidence" value="ECO:0007669"/>
    <property type="project" value="UniProtKB-KW"/>
</dbReference>
<dbReference type="EMBL" id="JAGTJQ010000006">
    <property type="protein sequence ID" value="KAH7028734.1"/>
    <property type="molecule type" value="Genomic_DNA"/>
</dbReference>
<keyword evidence="3" id="KW-0862">Zinc</keyword>
<dbReference type="Pfam" id="PF01753">
    <property type="entry name" value="zf-MYND"/>
    <property type="match status" value="1"/>
</dbReference>
<comment type="caution">
    <text evidence="5">The sequence shown here is derived from an EMBL/GenBank/DDBJ whole genome shotgun (WGS) entry which is preliminary data.</text>
</comment>